<sequence length="32" mass="3648">PRFVSLIDTMWTLGIITHYNKKIAPNGGNFRS</sequence>
<evidence type="ECO:0000313" key="1">
    <source>
        <dbReference type="EMBL" id="GAJ12596.1"/>
    </source>
</evidence>
<reference evidence="1" key="1">
    <citation type="journal article" date="2014" name="Front. Microbiol.">
        <title>High frequency of phylogenetically diverse reductive dehalogenase-homologous genes in deep subseafloor sedimentary metagenomes.</title>
        <authorList>
            <person name="Kawai M."/>
            <person name="Futagami T."/>
            <person name="Toyoda A."/>
            <person name="Takaki Y."/>
            <person name="Nishi S."/>
            <person name="Hori S."/>
            <person name="Arai W."/>
            <person name="Tsubouchi T."/>
            <person name="Morono Y."/>
            <person name="Uchiyama I."/>
            <person name="Ito T."/>
            <person name="Fujiyama A."/>
            <person name="Inagaki F."/>
            <person name="Takami H."/>
        </authorList>
    </citation>
    <scope>NUCLEOTIDE SEQUENCE</scope>
    <source>
        <strain evidence="1">Expedition CK06-06</strain>
    </source>
</reference>
<protein>
    <submittedName>
        <fullName evidence="1">Uncharacterized protein</fullName>
    </submittedName>
</protein>
<comment type="caution">
    <text evidence="1">The sequence shown here is derived from an EMBL/GenBank/DDBJ whole genome shotgun (WGS) entry which is preliminary data.</text>
</comment>
<name>X1VEJ5_9ZZZZ</name>
<dbReference type="EMBL" id="BARW01027089">
    <property type="protein sequence ID" value="GAJ12596.1"/>
    <property type="molecule type" value="Genomic_DNA"/>
</dbReference>
<organism evidence="1">
    <name type="scientific">marine sediment metagenome</name>
    <dbReference type="NCBI Taxonomy" id="412755"/>
    <lineage>
        <taxon>unclassified sequences</taxon>
        <taxon>metagenomes</taxon>
        <taxon>ecological metagenomes</taxon>
    </lineage>
</organism>
<feature type="non-terminal residue" evidence="1">
    <location>
        <position position="1"/>
    </location>
</feature>
<accession>X1VEJ5</accession>
<proteinExistence type="predicted"/>
<dbReference type="AlphaFoldDB" id="X1VEJ5"/>
<gene>
    <name evidence="1" type="ORF">S12H4_44036</name>
</gene>